<dbReference type="Proteomes" id="UP001500238">
    <property type="component" value="Unassembled WGS sequence"/>
</dbReference>
<dbReference type="SUPFAM" id="SSF56935">
    <property type="entry name" value="Porins"/>
    <property type="match status" value="1"/>
</dbReference>
<comment type="caution">
    <text evidence="3">The sequence shown here is derived from an EMBL/GenBank/DDBJ whole genome shotgun (WGS) entry which is preliminary data.</text>
</comment>
<sequence length="913" mass="97729">MIRLRARHLGAASLMAIMAHAPVAAQVSVQLPGRGTVPTVPSPASPGQTAPGGAPVQQPVQQQPSVSVPLPGAAPTPPPPQQQPPVSVPLPGAPATPSVPTVPIGKYGRPDINPYDRDINLTVPLLYRTRSLGEVPVLLTHDDRFVVDTAPFLQLLAPLLSTEARLKMGTILKDKPTFSSDDLVQSGISLDYDPGSLSVVVLQIAPSERAMESLFKAPTNEDDKIDLTPSFFSAYLNLNVAESRVWGAGGRWTKPSFYVNGAARVGPVVLEGDVQYAEDFGIFGSTYRFDRNYVRLVYDEPDSYRRWLAGDLTPDIRGQQSYVQLGGVGVSRQRRRFDQYRSAILQGNRQIVLQRNSTLDVYRNGSLLKQVRLDAGSYDLSSLPLVTGSNDVEVRVRDDAGGVQTVAYRSYLDPIDLQPGDYEYAGYIGRTSRRFGRTPTYGGPLSFTGFYRKAFLDKPAIGVGLQASRDVQVVTGQTQFVLPNGGRIQFNLGASHTRTRGMGQSIGLAYDQIFDRGGLVDSFTLSGDFLSRRYGGLGYAEPDNTSSWSLNAQYARALTFDLTLLMGASYLKSRAVSGDTYRLDASTAYRLTPRWSVRGGVNYTRFGISSSDRKGFGFNLGLVYQPGYRDRAEARYDGATDTASVSYAHSSTGQIGSVGYGALAGRDLGSVNVQAFGDYTGNRFDASVSHAAYGTGFGSITNQQVSSVRVGTGIAFAGGHVGIGRRINDSFALLYPHATLHGRSVVAGQSLAGNNYLSQSGPLGAAVNGYLTSYVTQSVQYDVADVPTGYDVGPGVIRVKPPYRSGYALRIGTDAFVSATGTLIGPDGKPMVLVGGRAIARTPPKGKDGKIVPQPFFTNSIGRFALQNLRPGTGYHVELFGSDNGFDFAVPADSDGLVDLKTVAVGMATGTGQ</sequence>
<evidence type="ECO:0000313" key="4">
    <source>
        <dbReference type="Proteomes" id="UP001500238"/>
    </source>
</evidence>
<accession>A0ABN1HP10</accession>
<feature type="region of interest" description="Disordered" evidence="1">
    <location>
        <begin position="34"/>
        <end position="110"/>
    </location>
</feature>
<keyword evidence="4" id="KW-1185">Reference proteome</keyword>
<feature type="compositionally biased region" description="Low complexity" evidence="1">
    <location>
        <begin position="55"/>
        <end position="71"/>
    </location>
</feature>
<organism evidence="3 4">
    <name type="scientific">Sphingomonas insulae</name>
    <dbReference type="NCBI Taxonomy" id="424800"/>
    <lineage>
        <taxon>Bacteria</taxon>
        <taxon>Pseudomonadati</taxon>
        <taxon>Pseudomonadota</taxon>
        <taxon>Alphaproteobacteria</taxon>
        <taxon>Sphingomonadales</taxon>
        <taxon>Sphingomonadaceae</taxon>
        <taxon>Sphingomonas</taxon>
    </lineage>
</organism>
<evidence type="ECO:0000313" key="3">
    <source>
        <dbReference type="EMBL" id="GAA0660654.1"/>
    </source>
</evidence>
<dbReference type="PANTHER" id="PTHR30451:SF5">
    <property type="entry name" value="SLR0019 PROTEIN"/>
    <property type="match status" value="1"/>
</dbReference>
<name>A0ABN1HP10_9SPHN</name>
<feature type="chain" id="PRO_5047433862" description="Outer membrane usher protein" evidence="2">
    <location>
        <begin position="22"/>
        <end position="913"/>
    </location>
</feature>
<dbReference type="InterPro" id="IPR000015">
    <property type="entry name" value="Fimb_usher"/>
</dbReference>
<gene>
    <name evidence="3" type="ORF">GCM10009102_06610</name>
</gene>
<evidence type="ECO:0008006" key="5">
    <source>
        <dbReference type="Google" id="ProtNLM"/>
    </source>
</evidence>
<feature type="compositionally biased region" description="Pro residues" evidence="1">
    <location>
        <begin position="72"/>
        <end position="94"/>
    </location>
</feature>
<protein>
    <recommendedName>
        <fullName evidence="5">Outer membrane usher protein</fullName>
    </recommendedName>
</protein>
<keyword evidence="2" id="KW-0732">Signal</keyword>
<dbReference type="Gene3D" id="2.60.40.3110">
    <property type="match status" value="1"/>
</dbReference>
<reference evidence="3 4" key="1">
    <citation type="journal article" date="2019" name="Int. J. Syst. Evol. Microbiol.">
        <title>The Global Catalogue of Microorganisms (GCM) 10K type strain sequencing project: providing services to taxonomists for standard genome sequencing and annotation.</title>
        <authorList>
            <consortium name="The Broad Institute Genomics Platform"/>
            <consortium name="The Broad Institute Genome Sequencing Center for Infectious Disease"/>
            <person name="Wu L."/>
            <person name="Ma J."/>
        </authorList>
    </citation>
    <scope>NUCLEOTIDE SEQUENCE [LARGE SCALE GENOMIC DNA]</scope>
    <source>
        <strain evidence="3 4">JCM 14603</strain>
    </source>
</reference>
<feature type="signal peptide" evidence="2">
    <location>
        <begin position="1"/>
        <end position="21"/>
    </location>
</feature>
<dbReference type="EMBL" id="BAAAES010000004">
    <property type="protein sequence ID" value="GAA0660654.1"/>
    <property type="molecule type" value="Genomic_DNA"/>
</dbReference>
<dbReference type="PANTHER" id="PTHR30451">
    <property type="entry name" value="OUTER MEMBRANE USHER PROTEIN"/>
    <property type="match status" value="1"/>
</dbReference>
<proteinExistence type="predicted"/>
<evidence type="ECO:0000256" key="1">
    <source>
        <dbReference type="SAM" id="MobiDB-lite"/>
    </source>
</evidence>
<evidence type="ECO:0000256" key="2">
    <source>
        <dbReference type="SAM" id="SignalP"/>
    </source>
</evidence>